<dbReference type="OrthoDB" id="383428at2157"/>
<sequence length="113" mass="13104">MSEVVLVRQQLRPRKTEKLREWCAELEAREDEVMETLDNERVFTEARFLRSSEDGDFLFTFMEADDIEATKEAVEASEFDIDDDHAEVMDDVLVSGSTELLTPLDYFSNSARM</sequence>
<proteinExistence type="predicted"/>
<dbReference type="EMBL" id="FTNO01000005">
    <property type="protein sequence ID" value="SIR81049.1"/>
    <property type="molecule type" value="Genomic_DNA"/>
</dbReference>
<evidence type="ECO:0000313" key="2">
    <source>
        <dbReference type="Proteomes" id="UP000186914"/>
    </source>
</evidence>
<accession>A0A1N7DYZ4</accession>
<dbReference type="InterPro" id="IPR046174">
    <property type="entry name" value="DUF6176"/>
</dbReference>
<reference evidence="2" key="1">
    <citation type="submission" date="2017-01" db="EMBL/GenBank/DDBJ databases">
        <authorList>
            <person name="Varghese N."/>
            <person name="Submissions S."/>
        </authorList>
    </citation>
    <scope>NUCLEOTIDE SEQUENCE [LARGE SCALE GENOMIC DNA]</scope>
    <source>
        <strain evidence="2">CGMCC 1.7737</strain>
    </source>
</reference>
<dbReference type="Pfam" id="PF19673">
    <property type="entry name" value="DUF6176"/>
    <property type="match status" value="1"/>
</dbReference>
<dbReference type="RefSeq" id="WP_076431701.1">
    <property type="nucleotide sequence ID" value="NZ_FTNO01000005.1"/>
</dbReference>
<protein>
    <recommendedName>
        <fullName evidence="3">ABM domain-containing protein</fullName>
    </recommendedName>
</protein>
<name>A0A1N7DYZ4_9EURY</name>
<evidence type="ECO:0000313" key="1">
    <source>
        <dbReference type="EMBL" id="SIR81049.1"/>
    </source>
</evidence>
<keyword evidence="2" id="KW-1185">Reference proteome</keyword>
<evidence type="ECO:0008006" key="3">
    <source>
        <dbReference type="Google" id="ProtNLM"/>
    </source>
</evidence>
<dbReference type="AlphaFoldDB" id="A0A1N7DYZ4"/>
<gene>
    <name evidence="1" type="ORF">SAMN05421858_3868</name>
</gene>
<dbReference type="Proteomes" id="UP000186914">
    <property type="component" value="Unassembled WGS sequence"/>
</dbReference>
<organism evidence="1 2">
    <name type="scientific">Haladaptatus litoreus</name>
    <dbReference type="NCBI Taxonomy" id="553468"/>
    <lineage>
        <taxon>Archaea</taxon>
        <taxon>Methanobacteriati</taxon>
        <taxon>Methanobacteriota</taxon>
        <taxon>Stenosarchaea group</taxon>
        <taxon>Halobacteria</taxon>
        <taxon>Halobacteriales</taxon>
        <taxon>Haladaptataceae</taxon>
        <taxon>Haladaptatus</taxon>
    </lineage>
</organism>